<feature type="transmembrane region" description="Helical" evidence="2">
    <location>
        <begin position="12"/>
        <end position="29"/>
    </location>
</feature>
<keyword evidence="2" id="KW-0472">Membrane</keyword>
<reference evidence="3 4" key="1">
    <citation type="submission" date="2020-08" db="EMBL/GenBank/DDBJ databases">
        <title>Genomic Encyclopedia of Type Strains, Phase IV (KMG-IV): sequencing the most valuable type-strain genomes for metagenomic binning, comparative biology and taxonomic classification.</title>
        <authorList>
            <person name="Goeker M."/>
        </authorList>
    </citation>
    <scope>NUCLEOTIDE SEQUENCE [LARGE SCALE GENOMIC DNA]</scope>
    <source>
        <strain evidence="3 4">DSM 27244</strain>
    </source>
</reference>
<dbReference type="Proteomes" id="UP000557739">
    <property type="component" value="Unassembled WGS sequence"/>
</dbReference>
<dbReference type="AlphaFoldDB" id="A0A7W9AM45"/>
<feature type="coiled-coil region" evidence="1">
    <location>
        <begin position="37"/>
        <end position="71"/>
    </location>
</feature>
<comment type="caution">
    <text evidence="3">The sequence shown here is derived from an EMBL/GenBank/DDBJ whole genome shotgun (WGS) entry which is preliminary data.</text>
</comment>
<keyword evidence="4" id="KW-1185">Reference proteome</keyword>
<evidence type="ECO:0000313" key="4">
    <source>
        <dbReference type="Proteomes" id="UP000557739"/>
    </source>
</evidence>
<keyword evidence="2" id="KW-0812">Transmembrane</keyword>
<protein>
    <submittedName>
        <fullName evidence="3">Uncharacterized protein</fullName>
    </submittedName>
</protein>
<name>A0A7W9AM45_9SPHN</name>
<sequence length="143" mass="15501">MTWAAAGGLLRRFWWAIPLAAMVAAVLLTRERLADVRQTLANERQVWTEAVRKAEQAKLDAERRYAVQTAQAATAFADRLSAREPIIVRSTNTVREYAQTDAGRAVCLGADRVRGIDDLDAALLAADPAAARAGEGAMPADPR</sequence>
<keyword evidence="1" id="KW-0175">Coiled coil</keyword>
<dbReference type="RefSeq" id="WP_184023575.1">
    <property type="nucleotide sequence ID" value="NZ_JACIJJ010000001.1"/>
</dbReference>
<keyword evidence="2" id="KW-1133">Transmembrane helix</keyword>
<evidence type="ECO:0000256" key="1">
    <source>
        <dbReference type="SAM" id="Coils"/>
    </source>
</evidence>
<dbReference type="EMBL" id="JACIJJ010000001">
    <property type="protein sequence ID" value="MBB5696995.1"/>
    <property type="molecule type" value="Genomic_DNA"/>
</dbReference>
<gene>
    <name evidence="3" type="ORF">FHR19_000320</name>
</gene>
<proteinExistence type="predicted"/>
<evidence type="ECO:0000313" key="3">
    <source>
        <dbReference type="EMBL" id="MBB5696995.1"/>
    </source>
</evidence>
<organism evidence="3 4">
    <name type="scientific">Sphingomonas yantingensis</name>
    <dbReference type="NCBI Taxonomy" id="1241761"/>
    <lineage>
        <taxon>Bacteria</taxon>
        <taxon>Pseudomonadati</taxon>
        <taxon>Pseudomonadota</taxon>
        <taxon>Alphaproteobacteria</taxon>
        <taxon>Sphingomonadales</taxon>
        <taxon>Sphingomonadaceae</taxon>
        <taxon>Sphingomonas</taxon>
    </lineage>
</organism>
<evidence type="ECO:0000256" key="2">
    <source>
        <dbReference type="SAM" id="Phobius"/>
    </source>
</evidence>
<accession>A0A7W9AM45</accession>